<comment type="caution">
    <text evidence="1">The sequence shown here is derived from an EMBL/GenBank/DDBJ whole genome shotgun (WGS) entry which is preliminary data.</text>
</comment>
<keyword evidence="2" id="KW-1185">Reference proteome</keyword>
<sequence length="109" mass="12602">MDGKPKSAKAVETCTQGINAHSSRSRAMDAQELDTSSECANRQTRSTAYSKSWRSKKKTWLQLRCWVRKSHFSSTQKTWFEKTQAQLKSATGHQVLFLRQFKVEIGYQR</sequence>
<dbReference type="EMBL" id="JBJKFK010005795">
    <property type="protein sequence ID" value="KAL3308134.1"/>
    <property type="molecule type" value="Genomic_DNA"/>
</dbReference>
<reference evidence="1 2" key="1">
    <citation type="submission" date="2024-11" db="EMBL/GenBank/DDBJ databases">
        <title>Adaptive evolution of stress response genes in parasites aligns with host niche diversity.</title>
        <authorList>
            <person name="Hahn C."/>
            <person name="Resl P."/>
        </authorList>
    </citation>
    <scope>NUCLEOTIDE SEQUENCE [LARGE SCALE GENOMIC DNA]</scope>
    <source>
        <strain evidence="1">EGGRZ-B1_66</strain>
        <tissue evidence="1">Body</tissue>
    </source>
</reference>
<evidence type="ECO:0000313" key="2">
    <source>
        <dbReference type="Proteomes" id="UP001626550"/>
    </source>
</evidence>
<name>A0ABD2PLD1_9PLAT</name>
<gene>
    <name evidence="1" type="ORF">Ciccas_013338</name>
</gene>
<proteinExistence type="predicted"/>
<accession>A0ABD2PLD1</accession>
<dbReference type="Proteomes" id="UP001626550">
    <property type="component" value="Unassembled WGS sequence"/>
</dbReference>
<dbReference type="AlphaFoldDB" id="A0ABD2PLD1"/>
<protein>
    <submittedName>
        <fullName evidence="1">Uncharacterized protein</fullName>
    </submittedName>
</protein>
<organism evidence="1 2">
    <name type="scientific">Cichlidogyrus casuarinus</name>
    <dbReference type="NCBI Taxonomy" id="1844966"/>
    <lineage>
        <taxon>Eukaryota</taxon>
        <taxon>Metazoa</taxon>
        <taxon>Spiralia</taxon>
        <taxon>Lophotrochozoa</taxon>
        <taxon>Platyhelminthes</taxon>
        <taxon>Monogenea</taxon>
        <taxon>Monopisthocotylea</taxon>
        <taxon>Dactylogyridea</taxon>
        <taxon>Ancyrocephalidae</taxon>
        <taxon>Cichlidogyrus</taxon>
    </lineage>
</organism>
<evidence type="ECO:0000313" key="1">
    <source>
        <dbReference type="EMBL" id="KAL3308134.1"/>
    </source>
</evidence>